<dbReference type="AlphaFoldDB" id="D4S2J1"/>
<dbReference type="InterPro" id="IPR036637">
    <property type="entry name" value="Phosphohistidine_dom_sf"/>
</dbReference>
<dbReference type="PROSITE" id="PS51273">
    <property type="entry name" value="GATASE_TYPE_1"/>
    <property type="match status" value="1"/>
</dbReference>
<gene>
    <name evidence="3" type="ORF">BUTYVIB_02313</name>
</gene>
<evidence type="ECO:0000259" key="1">
    <source>
        <dbReference type="Pfam" id="PF00391"/>
    </source>
</evidence>
<dbReference type="GO" id="GO:0016787">
    <property type="term" value="F:hydrolase activity"/>
    <property type="evidence" value="ECO:0007669"/>
    <property type="project" value="InterPro"/>
</dbReference>
<sequence length="1014" mass="116806">MNNGYGQQIVSTKANTLYALSKVIKKSKIEKMYILPVAEFENNRENVLRDITETYGGEQIIVRSSSSKEDSFKTSNAGHYESILGIDSGDSEQVNSAIEKVIASYQKDIEILDHEQILVQRQAQNVKFSGVIFTRDIQGNRPYYLINYDDQGSTDSVTSGSGGKTLWIVKNASISEIDEPWGKLIDAVQEIELFLNGMALDIEFAINEKGEIIIFQVRPLVASYKQVQKMDDGDFFSRIKGIKEQYNNNKSVLNGRTMMFSDMAFWNPSEIIGSNPRSLEYSLYEEILLKHAWNQGIAEIGYRRLPNKLMFKLGNKPYISVEYSFYSLLPQSLDEKLALKLVDFYCNKLKNDLTAHDKIEFEIAYTTYDFCTEKNSRELLENGFSKEERDTFLKALFTLTNDCLTGFKELTDKDLLSLKLMDNIRQPIEEALDAGGLSTKEMFRSIMILLDAITRYGTPQFTRQARLAFMARAFCRTLVFAGYFTDEEMDNFTKSINTISSEFDNDFERYSVGKMSMEDFNKKYGHLRSGTYDIRTDRYDKMNFRPVSNRRKDQLKNNGIKTLDREKLKKAIDEVGFNVTPEEFIEFLKSAIKQREYFKFEFTRSLSLVLELLINIGNDIDIKRRDLSWLNVDDIMECVSTADPASLRQELINRINGRRQENSFNRNIIMPAVITDERDIDFIPVTEARPNFITARHIEGEVIVLEDEPDADIRDKIVAIPKADPGYEWIFTKGIKGFITKYGGVASHMAIRCAEFEIPAAIGCGEKIYDYVTSTSYLDMDCRNGKIEEGIQYKNLRALITQREGVNQYGDPTDILESAYVRFYELLGFIPVPVSNHTKNFERLFDEKVDLLIVVGGGSLDSRYYDKKHDDELQPHRDAMEEKLIRYCISHGIPIIATCRGMQYINVLFGGKLHYHPKLKVKRPRGEDHKVFLVKENREIYVNNYHKDCIFTDNLAPCFTPVAIDKENDVVEAYESEAMKILALQWHPERRFETANALEETRKIVLDFIRKHIG</sequence>
<dbReference type="InterPro" id="IPR008279">
    <property type="entry name" value="PEP-util_enz_mobile_dom"/>
</dbReference>
<dbReference type="Gene3D" id="3.40.50.880">
    <property type="match status" value="1"/>
</dbReference>
<dbReference type="NCBIfam" id="NF004508">
    <property type="entry name" value="PRK05849.1"/>
    <property type="match status" value="1"/>
</dbReference>
<dbReference type="PANTHER" id="PTHR43615:SF1">
    <property type="entry name" value="PPDK_N DOMAIN-CONTAINING PROTEIN"/>
    <property type="match status" value="1"/>
</dbReference>
<dbReference type="InterPro" id="IPR013815">
    <property type="entry name" value="ATP_grasp_subdomain_1"/>
</dbReference>
<dbReference type="PANTHER" id="PTHR43615">
    <property type="entry name" value="PHOSPHOENOLPYRUVATE SYNTHASE-RELATED"/>
    <property type="match status" value="1"/>
</dbReference>
<dbReference type="Gene3D" id="3.30.470.20">
    <property type="entry name" value="ATP-grasp fold, B domain"/>
    <property type="match status" value="1"/>
</dbReference>
<evidence type="ECO:0000313" key="3">
    <source>
        <dbReference type="EMBL" id="EFF67446.1"/>
    </source>
</evidence>
<dbReference type="EMBL" id="ABWN01000040">
    <property type="protein sequence ID" value="EFF67446.1"/>
    <property type="molecule type" value="Genomic_DNA"/>
</dbReference>
<name>D4S2J1_9FIRM</name>
<protein>
    <submittedName>
        <fullName evidence="3">Pyruvate phosphate dikinase, PEP/pyruvate binding domain protein</fullName>
    </submittedName>
</protein>
<dbReference type="HOGENOM" id="CLU_011659_1_0_9"/>
<comment type="caution">
    <text evidence="3">The sequence shown here is derived from an EMBL/GenBank/DDBJ whole genome shotgun (WGS) entry which is preliminary data.</text>
</comment>
<dbReference type="eggNOG" id="COG2071">
    <property type="taxonomic scope" value="Bacteria"/>
</dbReference>
<proteinExistence type="predicted"/>
<accession>D4S2J1</accession>
<dbReference type="Pfam" id="PF01326">
    <property type="entry name" value="PPDK_N"/>
    <property type="match status" value="1"/>
</dbReference>
<keyword evidence="3" id="KW-0418">Kinase</keyword>
<feature type="domain" description="Pyruvate phosphate dikinase AMP/ATP-binding" evidence="2">
    <location>
        <begin position="40"/>
        <end position="147"/>
    </location>
</feature>
<evidence type="ECO:0000313" key="4">
    <source>
        <dbReference type="Proteomes" id="UP000006238"/>
    </source>
</evidence>
<dbReference type="STRING" id="45851.BHV86_04090"/>
<dbReference type="GO" id="GO:0016301">
    <property type="term" value="F:kinase activity"/>
    <property type="evidence" value="ECO:0007669"/>
    <property type="project" value="UniProtKB-KW"/>
</dbReference>
<keyword evidence="4" id="KW-1185">Reference proteome</keyword>
<dbReference type="Pfam" id="PF07722">
    <property type="entry name" value="Peptidase_C26"/>
    <property type="match status" value="1"/>
</dbReference>
<dbReference type="InterPro" id="IPR002192">
    <property type="entry name" value="PPDK_AMP/ATP-bd"/>
</dbReference>
<dbReference type="InterPro" id="IPR051549">
    <property type="entry name" value="PEP_Utilizing_Enz"/>
</dbReference>
<dbReference type="Gene3D" id="3.30.1490.20">
    <property type="entry name" value="ATP-grasp fold, A domain"/>
    <property type="match status" value="1"/>
</dbReference>
<dbReference type="GO" id="GO:0005524">
    <property type="term" value="F:ATP binding"/>
    <property type="evidence" value="ECO:0007669"/>
    <property type="project" value="InterPro"/>
</dbReference>
<dbReference type="Gene3D" id="3.50.30.10">
    <property type="entry name" value="Phosphohistidine domain"/>
    <property type="match status" value="1"/>
</dbReference>
<dbReference type="GeneID" id="98917577"/>
<dbReference type="InterPro" id="IPR011697">
    <property type="entry name" value="Peptidase_C26"/>
</dbReference>
<keyword evidence="3" id="KW-0808">Transferase</keyword>
<feature type="domain" description="PEP-utilising enzyme mobile" evidence="1">
    <location>
        <begin position="715"/>
        <end position="785"/>
    </location>
</feature>
<reference evidence="3 4" key="1">
    <citation type="submission" date="2010-02" db="EMBL/GenBank/DDBJ databases">
        <authorList>
            <person name="Weinstock G."/>
            <person name="Sodergren E."/>
            <person name="Clifton S."/>
            <person name="Fulton L."/>
            <person name="Fulton B."/>
            <person name="Courtney L."/>
            <person name="Fronick C."/>
            <person name="Harrison M."/>
            <person name="Strong C."/>
            <person name="Farmer C."/>
            <person name="Delahaunty K."/>
            <person name="Markovic C."/>
            <person name="Hall O."/>
            <person name="Minx P."/>
            <person name="Tomlinson C."/>
            <person name="Mitreva M."/>
            <person name="Nelson J."/>
            <person name="Hou S."/>
            <person name="Wollam A."/>
            <person name="Pepin K.H."/>
            <person name="Johnson M."/>
            <person name="Bhonagiri V."/>
            <person name="Zhang X."/>
            <person name="Suruliraj S."/>
            <person name="Warren W."/>
            <person name="Chinwalla A."/>
            <person name="Mardis E.R."/>
            <person name="Wilson R.K."/>
        </authorList>
    </citation>
    <scope>NUCLEOTIDE SEQUENCE [LARGE SCALE GENOMIC DNA]</scope>
    <source>
        <strain evidence="3 4">DSM 2876</strain>
    </source>
</reference>
<dbReference type="SUPFAM" id="SSF52009">
    <property type="entry name" value="Phosphohistidine domain"/>
    <property type="match status" value="1"/>
</dbReference>
<keyword evidence="3" id="KW-0670">Pyruvate</keyword>
<dbReference type="Pfam" id="PF00391">
    <property type="entry name" value="PEP-utilizers"/>
    <property type="match status" value="1"/>
</dbReference>
<organism evidence="3 4">
    <name type="scientific">Eshraghiella crossota DSM 2876</name>
    <dbReference type="NCBI Taxonomy" id="511680"/>
    <lineage>
        <taxon>Bacteria</taxon>
        <taxon>Bacillati</taxon>
        <taxon>Bacillota</taxon>
        <taxon>Clostridia</taxon>
        <taxon>Lachnospirales</taxon>
        <taxon>Lachnospiraceae</taxon>
        <taxon>Eshraghiella</taxon>
    </lineage>
</organism>
<dbReference type="InterPro" id="IPR029062">
    <property type="entry name" value="Class_I_gatase-like"/>
</dbReference>
<dbReference type="Proteomes" id="UP000006238">
    <property type="component" value="Unassembled WGS sequence"/>
</dbReference>
<dbReference type="RefSeq" id="WP_005604399.1">
    <property type="nucleotide sequence ID" value="NZ_GG663524.1"/>
</dbReference>
<dbReference type="SUPFAM" id="SSF56059">
    <property type="entry name" value="Glutathione synthetase ATP-binding domain-like"/>
    <property type="match status" value="1"/>
</dbReference>
<dbReference type="eggNOG" id="COG0574">
    <property type="taxonomic scope" value="Bacteria"/>
</dbReference>
<evidence type="ECO:0000259" key="2">
    <source>
        <dbReference type="Pfam" id="PF01326"/>
    </source>
</evidence>
<dbReference type="SUPFAM" id="SSF52317">
    <property type="entry name" value="Class I glutamine amidotransferase-like"/>
    <property type="match status" value="1"/>
</dbReference>